<dbReference type="Proteomes" id="UP000193648">
    <property type="component" value="Unassembled WGS sequence"/>
</dbReference>
<name>A0A1Y2G5E9_9FUNG</name>
<dbReference type="AlphaFoldDB" id="A0A1Y2G5E9"/>
<evidence type="ECO:0000259" key="1">
    <source>
        <dbReference type="Pfam" id="PF20231"/>
    </source>
</evidence>
<dbReference type="InParanoid" id="A0A1Y2G5E9"/>
<dbReference type="RefSeq" id="XP_021875322.1">
    <property type="nucleotide sequence ID" value="XM_022026126.1"/>
</dbReference>
<dbReference type="InterPro" id="IPR046496">
    <property type="entry name" value="DUF6589"/>
</dbReference>
<feature type="domain" description="DUF6589" evidence="1">
    <location>
        <begin position="16"/>
        <end position="159"/>
    </location>
</feature>
<organism evidence="2 3">
    <name type="scientific">Lobosporangium transversale</name>
    <dbReference type="NCBI Taxonomy" id="64571"/>
    <lineage>
        <taxon>Eukaryota</taxon>
        <taxon>Fungi</taxon>
        <taxon>Fungi incertae sedis</taxon>
        <taxon>Mucoromycota</taxon>
        <taxon>Mortierellomycotina</taxon>
        <taxon>Mortierellomycetes</taxon>
        <taxon>Mortierellales</taxon>
        <taxon>Mortierellaceae</taxon>
        <taxon>Lobosporangium</taxon>
    </lineage>
</organism>
<sequence length="190" mass="21687">MASAAKVSKRYWVGATNMFLFIRDMVLYLELRAAIKGGDIGRIEEVLYSITIMFQANGRKNYGNELLKLAYGIRCLWSPELKKAIMRSWLINTSGRDDGWVPADMFQEHSNLLIKSVHAAKGSNMSWEYLAHSISRNIHLFSKVDSKIDSEFNLSFNSQADFEVSKEGDIQTVISELQHLAFLNMNRLMV</sequence>
<keyword evidence="3" id="KW-1185">Reference proteome</keyword>
<reference evidence="2 3" key="1">
    <citation type="submission" date="2016-07" db="EMBL/GenBank/DDBJ databases">
        <title>Pervasive Adenine N6-methylation of Active Genes in Fungi.</title>
        <authorList>
            <consortium name="DOE Joint Genome Institute"/>
            <person name="Mondo S.J."/>
            <person name="Dannebaum R.O."/>
            <person name="Kuo R.C."/>
            <person name="Labutti K."/>
            <person name="Haridas S."/>
            <person name="Kuo A."/>
            <person name="Salamov A."/>
            <person name="Ahrendt S.R."/>
            <person name="Lipzen A."/>
            <person name="Sullivan W."/>
            <person name="Andreopoulos W.B."/>
            <person name="Clum A."/>
            <person name="Lindquist E."/>
            <person name="Daum C."/>
            <person name="Ramamoorthy G.K."/>
            <person name="Gryganskyi A."/>
            <person name="Culley D."/>
            <person name="Magnuson J.K."/>
            <person name="James T.Y."/>
            <person name="O'Malley M.A."/>
            <person name="Stajich J.E."/>
            <person name="Spatafora J.W."/>
            <person name="Visel A."/>
            <person name="Grigoriev I.V."/>
        </authorList>
    </citation>
    <scope>NUCLEOTIDE SEQUENCE [LARGE SCALE GENOMIC DNA]</scope>
    <source>
        <strain evidence="2 3">NRRL 3116</strain>
    </source>
</reference>
<proteinExistence type="predicted"/>
<accession>A0A1Y2G5E9</accession>
<gene>
    <name evidence="2" type="ORF">BCR41DRAFT_365226</name>
</gene>
<evidence type="ECO:0000313" key="2">
    <source>
        <dbReference type="EMBL" id="ORY95115.1"/>
    </source>
</evidence>
<comment type="caution">
    <text evidence="2">The sequence shown here is derived from an EMBL/GenBank/DDBJ whole genome shotgun (WGS) entry which is preliminary data.</text>
</comment>
<dbReference type="OrthoDB" id="2496395at2759"/>
<dbReference type="GeneID" id="33567969"/>
<protein>
    <recommendedName>
        <fullName evidence="1">DUF6589 domain-containing protein</fullName>
    </recommendedName>
</protein>
<evidence type="ECO:0000313" key="3">
    <source>
        <dbReference type="Proteomes" id="UP000193648"/>
    </source>
</evidence>
<dbReference type="Pfam" id="PF20231">
    <property type="entry name" value="DUF6589"/>
    <property type="match status" value="1"/>
</dbReference>
<dbReference type="EMBL" id="MCFF01000085">
    <property type="protein sequence ID" value="ORY95115.1"/>
    <property type="molecule type" value="Genomic_DNA"/>
</dbReference>